<evidence type="ECO:0000313" key="1">
    <source>
        <dbReference type="EMBL" id="CAI3931820.1"/>
    </source>
</evidence>
<sequence>MSDKEVEQEKSCHCCKGNTGKTTDVDDKIQGPACLDYKKTVIAQYSNSPRMLALLDSIDHRIKVCGFFDNFYRNIWNVNTAQGFGLDIWGVIVGVNRTARTFMGFYWGFYEESLLLARPYYDIEGYNSSLYDSNLPNNQQPEEYYGAVGMFRDLQGKDGDITDGAGKDLMQEHTFDDDDFRKLILAKAYANISDFSISKINYLLMTLLGESCCCVNSCETCCKECKTKRSIYIQDNLNMSLTVKLNWPPTKREVALIYNTGLLSRPAGVEMYEIDIQVKES</sequence>
<accession>A0ABM9HKR3</accession>
<reference evidence="1" key="1">
    <citation type="submission" date="2022-10" db="EMBL/GenBank/DDBJ databases">
        <authorList>
            <person name="Botero Cardona J."/>
        </authorList>
    </citation>
    <scope>NUCLEOTIDE SEQUENCE</scope>
    <source>
        <strain evidence="1">R-83534</strain>
    </source>
</reference>
<comment type="caution">
    <text evidence="1">The sequence shown here is derived from an EMBL/GenBank/DDBJ whole genome shotgun (WGS) entry which is preliminary data.</text>
</comment>
<dbReference type="RefSeq" id="WP_282023409.1">
    <property type="nucleotide sequence ID" value="NZ_CAMXCH010000001.1"/>
</dbReference>
<dbReference type="Proteomes" id="UP001154272">
    <property type="component" value="Unassembled WGS sequence"/>
</dbReference>
<organism evidence="1 2">
    <name type="scientific">Commensalibacter papalotli</name>
    <name type="common">ex Botero et al. 2024</name>
    <dbReference type="NCBI Taxonomy" id="2972766"/>
    <lineage>
        <taxon>Bacteria</taxon>
        <taxon>Pseudomonadati</taxon>
        <taxon>Pseudomonadota</taxon>
        <taxon>Alphaproteobacteria</taxon>
        <taxon>Acetobacterales</taxon>
        <taxon>Acetobacteraceae</taxon>
    </lineage>
</organism>
<dbReference type="InterPro" id="IPR021283">
    <property type="entry name" value="Phage_Wedge1"/>
</dbReference>
<proteinExistence type="predicted"/>
<name>A0ABM9HKR3_9PROT</name>
<dbReference type="EMBL" id="CAMXCH010000001">
    <property type="protein sequence ID" value="CAI3931820.1"/>
    <property type="molecule type" value="Genomic_DNA"/>
</dbReference>
<keyword evidence="2" id="KW-1185">Reference proteome</keyword>
<evidence type="ECO:0000313" key="2">
    <source>
        <dbReference type="Proteomes" id="UP001154272"/>
    </source>
</evidence>
<dbReference type="Pfam" id="PF11041">
    <property type="entry name" value="Phage_Wedge1"/>
    <property type="match status" value="2"/>
</dbReference>
<gene>
    <name evidence="1" type="ORF">R83534S58_LOCUS580</name>
</gene>
<protein>
    <submittedName>
        <fullName evidence="1">Uncharacterized protein</fullName>
    </submittedName>
</protein>